<evidence type="ECO:0000313" key="2">
    <source>
        <dbReference type="EMBL" id="PJC23483.1"/>
    </source>
</evidence>
<evidence type="ECO:0000313" key="3">
    <source>
        <dbReference type="Proteomes" id="UP000229756"/>
    </source>
</evidence>
<keyword evidence="1" id="KW-1133">Transmembrane helix</keyword>
<evidence type="ECO:0000256" key="1">
    <source>
        <dbReference type="SAM" id="Phobius"/>
    </source>
</evidence>
<organism evidence="2 3">
    <name type="scientific">candidate division WWE3 bacterium CG_4_9_14_0_2_um_filter_35_11</name>
    <dbReference type="NCBI Taxonomy" id="1975077"/>
    <lineage>
        <taxon>Bacteria</taxon>
        <taxon>Katanobacteria</taxon>
    </lineage>
</organism>
<accession>A0A2M8EL66</accession>
<feature type="transmembrane region" description="Helical" evidence="1">
    <location>
        <begin position="12"/>
        <end position="34"/>
    </location>
</feature>
<protein>
    <recommendedName>
        <fullName evidence="4">DUF1003 domain-containing protein</fullName>
    </recommendedName>
</protein>
<sequence>MNNKPSIFNKFIIALFGSWYSVIGHTVLFVIILFVSQDLLFFNTFVSIEAIYIGVLILMAEYRQETEKEKKEISHRESDRKLVREDVYITQNVMDEIKILKTHQQASSKALEEIRDILSISTKD</sequence>
<reference evidence="3" key="1">
    <citation type="submission" date="2017-09" db="EMBL/GenBank/DDBJ databases">
        <title>Depth-based differentiation of microbial function through sediment-hosted aquifers and enrichment of novel symbionts in the deep terrestrial subsurface.</title>
        <authorList>
            <person name="Probst A.J."/>
            <person name="Ladd B."/>
            <person name="Jarett J.K."/>
            <person name="Geller-Mcgrath D.E."/>
            <person name="Sieber C.M.K."/>
            <person name="Emerson J.B."/>
            <person name="Anantharaman K."/>
            <person name="Thomas B.C."/>
            <person name="Malmstrom R."/>
            <person name="Stieglmeier M."/>
            <person name="Klingl A."/>
            <person name="Woyke T."/>
            <person name="Ryan C.M."/>
            <person name="Banfield J.F."/>
        </authorList>
    </citation>
    <scope>NUCLEOTIDE SEQUENCE [LARGE SCALE GENOMIC DNA]</scope>
</reference>
<dbReference type="Proteomes" id="UP000229756">
    <property type="component" value="Unassembled WGS sequence"/>
</dbReference>
<dbReference type="AlphaFoldDB" id="A0A2M8EL66"/>
<evidence type="ECO:0008006" key="4">
    <source>
        <dbReference type="Google" id="ProtNLM"/>
    </source>
</evidence>
<gene>
    <name evidence="2" type="ORF">CO058_03145</name>
</gene>
<keyword evidence="1" id="KW-0472">Membrane</keyword>
<dbReference type="EMBL" id="PFSJ01000024">
    <property type="protein sequence ID" value="PJC23483.1"/>
    <property type="molecule type" value="Genomic_DNA"/>
</dbReference>
<name>A0A2M8EL66_UNCKA</name>
<proteinExistence type="predicted"/>
<feature type="transmembrane region" description="Helical" evidence="1">
    <location>
        <begin position="40"/>
        <end position="60"/>
    </location>
</feature>
<comment type="caution">
    <text evidence="2">The sequence shown here is derived from an EMBL/GenBank/DDBJ whole genome shotgun (WGS) entry which is preliminary data.</text>
</comment>
<keyword evidence="1" id="KW-0812">Transmembrane</keyword>